<evidence type="ECO:0000313" key="2">
    <source>
        <dbReference type="EMBL" id="KAK4402442.1"/>
    </source>
</evidence>
<keyword evidence="3" id="KW-1185">Reference proteome</keyword>
<dbReference type="Proteomes" id="UP001289374">
    <property type="component" value="Unassembled WGS sequence"/>
</dbReference>
<dbReference type="Gene3D" id="3.40.800.20">
    <property type="entry name" value="Histone deacetylase domain"/>
    <property type="match status" value="1"/>
</dbReference>
<dbReference type="EMBL" id="JACGWL010000005">
    <property type="protein sequence ID" value="KAK4402442.1"/>
    <property type="molecule type" value="Genomic_DNA"/>
</dbReference>
<accession>A0AAE1WZD8</accession>
<gene>
    <name evidence="2" type="ORF">Sango_0984900</name>
</gene>
<protein>
    <submittedName>
        <fullName evidence="2">Uncharacterized protein</fullName>
    </submittedName>
</protein>
<proteinExistence type="predicted"/>
<sequence length="155" mass="16998">MDPGSGARRLPVVPAPKRAPGVSCTLRANNRRLLPYGQGHPMKPNRIPMAPQCSIVHYALHRRHGKSAALPRRPPKKISAVFHSPEYVEFLSLRLPRHAFTTQQTHARSPQALQCWRGPGPVFDGLFSFCPQPPPAGSSIGAASQLNRQDADICD</sequence>
<reference evidence="2" key="2">
    <citation type="journal article" date="2024" name="Plant">
        <title>Genomic evolution and insights into agronomic trait innovations of Sesamum species.</title>
        <authorList>
            <person name="Miao H."/>
            <person name="Wang L."/>
            <person name="Qu L."/>
            <person name="Liu H."/>
            <person name="Sun Y."/>
            <person name="Le M."/>
            <person name="Wang Q."/>
            <person name="Wei S."/>
            <person name="Zheng Y."/>
            <person name="Lin W."/>
            <person name="Duan Y."/>
            <person name="Cao H."/>
            <person name="Xiong S."/>
            <person name="Wang X."/>
            <person name="Wei L."/>
            <person name="Li C."/>
            <person name="Ma Q."/>
            <person name="Ju M."/>
            <person name="Zhao R."/>
            <person name="Li G."/>
            <person name="Mu C."/>
            <person name="Tian Q."/>
            <person name="Mei H."/>
            <person name="Zhang T."/>
            <person name="Gao T."/>
            <person name="Zhang H."/>
        </authorList>
    </citation>
    <scope>NUCLEOTIDE SEQUENCE</scope>
    <source>
        <strain evidence="2">K16</strain>
    </source>
</reference>
<dbReference type="AlphaFoldDB" id="A0AAE1WZD8"/>
<evidence type="ECO:0000256" key="1">
    <source>
        <dbReference type="ARBA" id="ARBA00022853"/>
    </source>
</evidence>
<name>A0AAE1WZD8_9LAMI</name>
<dbReference type="GO" id="GO:0006325">
    <property type="term" value="P:chromatin organization"/>
    <property type="evidence" value="ECO:0007669"/>
    <property type="project" value="UniProtKB-KW"/>
</dbReference>
<evidence type="ECO:0000313" key="3">
    <source>
        <dbReference type="Proteomes" id="UP001289374"/>
    </source>
</evidence>
<reference evidence="2" key="1">
    <citation type="submission" date="2020-06" db="EMBL/GenBank/DDBJ databases">
        <authorList>
            <person name="Li T."/>
            <person name="Hu X."/>
            <person name="Zhang T."/>
            <person name="Song X."/>
            <person name="Zhang H."/>
            <person name="Dai N."/>
            <person name="Sheng W."/>
            <person name="Hou X."/>
            <person name="Wei L."/>
        </authorList>
    </citation>
    <scope>NUCLEOTIDE SEQUENCE</scope>
    <source>
        <strain evidence="2">K16</strain>
        <tissue evidence="2">Leaf</tissue>
    </source>
</reference>
<organism evidence="2 3">
    <name type="scientific">Sesamum angolense</name>
    <dbReference type="NCBI Taxonomy" id="2727404"/>
    <lineage>
        <taxon>Eukaryota</taxon>
        <taxon>Viridiplantae</taxon>
        <taxon>Streptophyta</taxon>
        <taxon>Embryophyta</taxon>
        <taxon>Tracheophyta</taxon>
        <taxon>Spermatophyta</taxon>
        <taxon>Magnoliopsida</taxon>
        <taxon>eudicotyledons</taxon>
        <taxon>Gunneridae</taxon>
        <taxon>Pentapetalae</taxon>
        <taxon>asterids</taxon>
        <taxon>lamiids</taxon>
        <taxon>Lamiales</taxon>
        <taxon>Pedaliaceae</taxon>
        <taxon>Sesamum</taxon>
    </lineage>
</organism>
<dbReference type="InterPro" id="IPR037138">
    <property type="entry name" value="His_deacetylse_dom_sf"/>
</dbReference>
<comment type="caution">
    <text evidence="2">The sequence shown here is derived from an EMBL/GenBank/DDBJ whole genome shotgun (WGS) entry which is preliminary data.</text>
</comment>
<keyword evidence="1" id="KW-0156">Chromatin regulator</keyword>